<dbReference type="PANTHER" id="PTHR11728:SF1">
    <property type="entry name" value="GLYCEROL-3-PHOSPHATE DEHYDROGENASE [NAD(+)] 2, CHLOROPLASTIC"/>
    <property type="match status" value="1"/>
</dbReference>
<dbReference type="SUPFAM" id="SSF51735">
    <property type="entry name" value="NAD(P)-binding Rossmann-fold domains"/>
    <property type="match status" value="1"/>
</dbReference>
<evidence type="ECO:0000256" key="13">
    <source>
        <dbReference type="HAMAP-Rule" id="MF_00394"/>
    </source>
</evidence>
<evidence type="ECO:0000256" key="10">
    <source>
        <dbReference type="ARBA" id="ARBA00066687"/>
    </source>
</evidence>
<dbReference type="HOGENOM" id="CLU_033449_0_2_0"/>
<feature type="binding site" evidence="13">
    <location>
        <position position="278"/>
    </location>
    <ligand>
        <name>NADPH</name>
        <dbReference type="ChEBI" id="CHEBI:57783"/>
    </ligand>
</feature>
<feature type="binding site" evidence="13">
    <location>
        <position position="33"/>
    </location>
    <ligand>
        <name>NADPH</name>
        <dbReference type="ChEBI" id="CHEBI:57783"/>
    </ligand>
</feature>
<dbReference type="SUPFAM" id="SSF48179">
    <property type="entry name" value="6-phosphogluconate dehydrogenase C-terminal domain-like"/>
    <property type="match status" value="1"/>
</dbReference>
<evidence type="ECO:0000256" key="16">
    <source>
        <dbReference type="PIRSR" id="PIRSR000114-3"/>
    </source>
</evidence>
<proteinExistence type="inferred from homology"/>
<dbReference type="OrthoDB" id="9812273at2"/>
<feature type="binding site" evidence="15">
    <location>
        <position position="107"/>
    </location>
    <ligand>
        <name>substrate</name>
    </ligand>
</feature>
<dbReference type="KEGG" id="tsa:AciPR4_3138"/>
<evidence type="ECO:0000259" key="18">
    <source>
        <dbReference type="Pfam" id="PF01210"/>
    </source>
</evidence>
<evidence type="ECO:0000256" key="6">
    <source>
        <dbReference type="ARBA" id="ARBA00023098"/>
    </source>
</evidence>
<dbReference type="HAMAP" id="MF_00394">
    <property type="entry name" value="NAD_Glyc3P_dehydrog"/>
    <property type="match status" value="1"/>
</dbReference>
<evidence type="ECO:0000256" key="15">
    <source>
        <dbReference type="PIRSR" id="PIRSR000114-2"/>
    </source>
</evidence>
<feature type="binding site" evidence="13">
    <location>
        <position position="254"/>
    </location>
    <ligand>
        <name>sn-glycerol 3-phosphate</name>
        <dbReference type="ChEBI" id="CHEBI:57597"/>
    </ligand>
</feature>
<feature type="binding site" evidence="15">
    <location>
        <begin position="253"/>
        <end position="254"/>
    </location>
    <ligand>
        <name>substrate</name>
    </ligand>
</feature>
<comment type="catalytic activity">
    <reaction evidence="13">
        <text>sn-glycerol 3-phosphate + NAD(+) = dihydroxyacetone phosphate + NADH + H(+)</text>
        <dbReference type="Rhea" id="RHEA:11092"/>
        <dbReference type="ChEBI" id="CHEBI:15378"/>
        <dbReference type="ChEBI" id="CHEBI:57540"/>
        <dbReference type="ChEBI" id="CHEBI:57597"/>
        <dbReference type="ChEBI" id="CHEBI:57642"/>
        <dbReference type="ChEBI" id="CHEBI:57945"/>
        <dbReference type="EC" id="1.1.1.94"/>
    </reaction>
</comment>
<dbReference type="InterPro" id="IPR006109">
    <property type="entry name" value="G3P_DH_NAD-dep_C"/>
</dbReference>
<evidence type="ECO:0000256" key="3">
    <source>
        <dbReference type="ARBA" id="ARBA00022857"/>
    </source>
</evidence>
<dbReference type="InterPro" id="IPR008927">
    <property type="entry name" value="6-PGluconate_DH-like_C_sf"/>
</dbReference>
<keyword evidence="5 13" id="KW-0520">NAD</keyword>
<feature type="active site" description="Proton acceptor" evidence="13 14">
    <location>
        <position position="189"/>
    </location>
</feature>
<dbReference type="AlphaFoldDB" id="E8V6U4"/>
<keyword evidence="3 13" id="KW-0521">NADP</keyword>
<dbReference type="eggNOG" id="COG0240">
    <property type="taxonomic scope" value="Bacteria"/>
</dbReference>
<dbReference type="InterPro" id="IPR013328">
    <property type="entry name" value="6PGD_dom2"/>
</dbReference>
<dbReference type="PROSITE" id="PS00957">
    <property type="entry name" value="NAD_G3PDH"/>
    <property type="match status" value="1"/>
</dbReference>
<evidence type="ECO:0000256" key="12">
    <source>
        <dbReference type="ARBA" id="ARBA00080511"/>
    </source>
</evidence>
<keyword evidence="8 13" id="KW-1208">Phospholipid metabolism</keyword>
<feature type="binding site" evidence="16">
    <location>
        <begin position="8"/>
        <end position="13"/>
    </location>
    <ligand>
        <name>NAD(+)</name>
        <dbReference type="ChEBI" id="CHEBI:57540"/>
    </ligand>
</feature>
<feature type="binding site" evidence="13">
    <location>
        <position position="50"/>
    </location>
    <ligand>
        <name>NADPH</name>
        <dbReference type="ChEBI" id="CHEBI:57783"/>
    </ligand>
</feature>
<dbReference type="PRINTS" id="PR00077">
    <property type="entry name" value="GPDHDRGNASE"/>
</dbReference>
<dbReference type="GO" id="GO:0006650">
    <property type="term" value="P:glycerophospholipid metabolic process"/>
    <property type="evidence" value="ECO:0007669"/>
    <property type="project" value="UniProtKB-UniRule"/>
</dbReference>
<evidence type="ECO:0000313" key="21">
    <source>
        <dbReference type="Proteomes" id="UP000006844"/>
    </source>
</evidence>
<evidence type="ECO:0000256" key="14">
    <source>
        <dbReference type="PIRSR" id="PIRSR000114-1"/>
    </source>
</evidence>
<feature type="binding site" evidence="13">
    <location>
        <position position="134"/>
    </location>
    <ligand>
        <name>sn-glycerol 3-phosphate</name>
        <dbReference type="ChEBI" id="CHEBI:57597"/>
    </ligand>
</feature>
<evidence type="ECO:0000256" key="1">
    <source>
        <dbReference type="ARBA" id="ARBA00011009"/>
    </source>
</evidence>
<evidence type="ECO:0000313" key="20">
    <source>
        <dbReference type="EMBL" id="ADV83896.1"/>
    </source>
</evidence>
<dbReference type="FunFam" id="1.10.1040.10:FF:000001">
    <property type="entry name" value="Glycerol-3-phosphate dehydrogenase [NAD(P)+]"/>
    <property type="match status" value="1"/>
</dbReference>
<feature type="binding site" evidence="13">
    <location>
        <position position="138"/>
    </location>
    <ligand>
        <name>NADPH</name>
        <dbReference type="ChEBI" id="CHEBI:57783"/>
    </ligand>
</feature>
<dbReference type="EC" id="1.1.1.94" evidence="10 13"/>
<dbReference type="GO" id="GO:0141153">
    <property type="term" value="F:glycerol-3-phosphate dehydrogenase (NADP+) activity"/>
    <property type="evidence" value="ECO:0007669"/>
    <property type="project" value="RHEA"/>
</dbReference>
<feature type="binding site" evidence="13">
    <location>
        <position position="107"/>
    </location>
    <ligand>
        <name>sn-glycerol 3-phosphate</name>
        <dbReference type="ChEBI" id="CHEBI:57597"/>
    </ligand>
</feature>
<feature type="binding site" evidence="13">
    <location>
        <position position="253"/>
    </location>
    <ligand>
        <name>NADPH</name>
        <dbReference type="ChEBI" id="CHEBI:57783"/>
    </ligand>
</feature>
<organism evidence="20 21">
    <name type="scientific">Terriglobus saanensis (strain ATCC BAA-1853 / DSM 23119 / SP1PR4)</name>
    <dbReference type="NCBI Taxonomy" id="401053"/>
    <lineage>
        <taxon>Bacteria</taxon>
        <taxon>Pseudomonadati</taxon>
        <taxon>Acidobacteriota</taxon>
        <taxon>Terriglobia</taxon>
        <taxon>Terriglobales</taxon>
        <taxon>Acidobacteriaceae</taxon>
        <taxon>Terriglobus</taxon>
    </lineage>
</organism>
<dbReference type="GO" id="GO:0008654">
    <property type="term" value="P:phospholipid biosynthetic process"/>
    <property type="evidence" value="ECO:0007669"/>
    <property type="project" value="UniProtKB-KW"/>
</dbReference>
<dbReference type="GO" id="GO:0005975">
    <property type="term" value="P:carbohydrate metabolic process"/>
    <property type="evidence" value="ECO:0007669"/>
    <property type="project" value="InterPro"/>
</dbReference>
<dbReference type="Pfam" id="PF07479">
    <property type="entry name" value="NAD_Gly3P_dh_C"/>
    <property type="match status" value="1"/>
</dbReference>
<dbReference type="GO" id="GO:0005829">
    <property type="term" value="C:cytosol"/>
    <property type="evidence" value="ECO:0007669"/>
    <property type="project" value="TreeGrafter"/>
</dbReference>
<dbReference type="PIRSF" id="PIRSF000114">
    <property type="entry name" value="Glycerol-3-P_dh"/>
    <property type="match status" value="1"/>
</dbReference>
<dbReference type="NCBIfam" id="NF000940">
    <property type="entry name" value="PRK00094.1-2"/>
    <property type="match status" value="1"/>
</dbReference>
<feature type="binding site" evidence="13">
    <location>
        <position position="242"/>
    </location>
    <ligand>
        <name>sn-glycerol 3-phosphate</name>
        <dbReference type="ChEBI" id="CHEBI:57597"/>
    </ligand>
</feature>
<dbReference type="Proteomes" id="UP000006844">
    <property type="component" value="Chromosome"/>
</dbReference>
<evidence type="ECO:0000256" key="4">
    <source>
        <dbReference type="ARBA" id="ARBA00023002"/>
    </source>
</evidence>
<feature type="domain" description="Glycerol-3-phosphate dehydrogenase NAD-dependent C-terminal" evidence="19">
    <location>
        <begin position="178"/>
        <end position="319"/>
    </location>
</feature>
<comment type="caution">
    <text evidence="13">Lacks conserved residue(s) required for the propagation of feature annotation.</text>
</comment>
<dbReference type="Pfam" id="PF01210">
    <property type="entry name" value="NAD_Gly3P_dh_N"/>
    <property type="match status" value="1"/>
</dbReference>
<dbReference type="GO" id="GO:0141152">
    <property type="term" value="F:glycerol-3-phosphate dehydrogenase (NAD+) activity"/>
    <property type="evidence" value="ECO:0007669"/>
    <property type="project" value="RHEA"/>
</dbReference>
<evidence type="ECO:0000256" key="2">
    <source>
        <dbReference type="ARBA" id="ARBA00022516"/>
    </source>
</evidence>
<accession>E8V6U4</accession>
<dbReference type="InterPro" id="IPR011128">
    <property type="entry name" value="G3P_DH_NAD-dep_N"/>
</dbReference>
<evidence type="ECO:0000256" key="9">
    <source>
        <dbReference type="ARBA" id="ARBA00052716"/>
    </source>
</evidence>
<evidence type="ECO:0000256" key="5">
    <source>
        <dbReference type="ARBA" id="ARBA00023027"/>
    </source>
</evidence>
<feature type="binding site" evidence="16">
    <location>
        <position position="277"/>
    </location>
    <ligand>
        <name>NAD(+)</name>
        <dbReference type="ChEBI" id="CHEBI:57540"/>
    </ligand>
</feature>
<feature type="binding site" evidence="16">
    <location>
        <position position="253"/>
    </location>
    <ligand>
        <name>NAD(+)</name>
        <dbReference type="ChEBI" id="CHEBI:57540"/>
    </ligand>
</feature>
<feature type="binding site" evidence="13">
    <location>
        <position position="189"/>
    </location>
    <ligand>
        <name>sn-glycerol 3-phosphate</name>
        <dbReference type="ChEBI" id="CHEBI:57597"/>
    </ligand>
</feature>
<feature type="binding site" evidence="13">
    <location>
        <position position="136"/>
    </location>
    <ligand>
        <name>sn-glycerol 3-phosphate</name>
        <dbReference type="ChEBI" id="CHEBI:57597"/>
    </ligand>
</feature>
<feature type="binding site" evidence="13">
    <location>
        <position position="107"/>
    </location>
    <ligand>
        <name>NADPH</name>
        <dbReference type="ChEBI" id="CHEBI:57783"/>
    </ligand>
</feature>
<comment type="similarity">
    <text evidence="1 13 17">Belongs to the NAD-dependent glycerol-3-phosphate dehydrogenase family.</text>
</comment>
<dbReference type="GO" id="GO:0046167">
    <property type="term" value="P:glycerol-3-phosphate biosynthetic process"/>
    <property type="evidence" value="ECO:0007669"/>
    <property type="project" value="UniProtKB-UniRule"/>
</dbReference>
<feature type="binding site" evidence="13">
    <location>
        <position position="253"/>
    </location>
    <ligand>
        <name>sn-glycerol 3-phosphate</name>
        <dbReference type="ChEBI" id="CHEBI:57597"/>
    </ligand>
</feature>
<dbReference type="PANTHER" id="PTHR11728">
    <property type="entry name" value="GLYCEROL-3-PHOSPHATE DEHYDROGENASE"/>
    <property type="match status" value="1"/>
</dbReference>
<feature type="binding site" evidence="16">
    <location>
        <position position="138"/>
    </location>
    <ligand>
        <name>NAD(+)</name>
        <dbReference type="ChEBI" id="CHEBI:57540"/>
    </ligand>
</feature>
<dbReference type="RefSeq" id="WP_013569627.1">
    <property type="nucleotide sequence ID" value="NC_014963.1"/>
</dbReference>
<dbReference type="NCBIfam" id="NF000942">
    <property type="entry name" value="PRK00094.1-4"/>
    <property type="match status" value="1"/>
</dbReference>
<comment type="function">
    <text evidence="13">Catalyzes the reduction of the glycolytic intermediate dihydroxyacetone phosphate (DHAP) to sn-glycerol 3-phosphate (G3P), the key precursor for phospholipid synthesis.</text>
</comment>
<dbReference type="InterPro" id="IPR036291">
    <property type="entry name" value="NAD(P)-bd_dom_sf"/>
</dbReference>
<dbReference type="STRING" id="401053.AciPR4_3138"/>
<feature type="binding site" evidence="13">
    <location>
        <position position="280"/>
    </location>
    <ligand>
        <name>NADPH</name>
        <dbReference type="ChEBI" id="CHEBI:57783"/>
    </ligand>
</feature>
<dbReference type="UniPathway" id="UPA00940"/>
<keyword evidence="21" id="KW-1185">Reference proteome</keyword>
<dbReference type="FunFam" id="3.40.50.720:FF:000019">
    <property type="entry name" value="Glycerol-3-phosphate dehydrogenase [NAD(P)+]"/>
    <property type="match status" value="1"/>
</dbReference>
<feature type="domain" description="Glycerol-3-phosphate dehydrogenase NAD-dependent N-terminal" evidence="18">
    <location>
        <begin position="3"/>
        <end position="157"/>
    </location>
</feature>
<dbReference type="GO" id="GO:0046168">
    <property type="term" value="P:glycerol-3-phosphate catabolic process"/>
    <property type="evidence" value="ECO:0007669"/>
    <property type="project" value="InterPro"/>
</dbReference>
<reference evidence="20 21" key="1">
    <citation type="journal article" date="2012" name="Stand. Genomic Sci.">
        <title>Complete genome sequence of Terriglobus saanensis type strain SP1PR4(T), an Acidobacteria from tundra soil.</title>
        <authorList>
            <person name="Rawat S.R."/>
            <person name="Mannisto M.K."/>
            <person name="Starovoytov V."/>
            <person name="Goodwin L."/>
            <person name="Nolan M."/>
            <person name="Hauser L."/>
            <person name="Land M."/>
            <person name="Davenport K.W."/>
            <person name="Woyke T."/>
            <person name="Haggblom M.M."/>
        </authorList>
    </citation>
    <scope>NUCLEOTIDE SEQUENCE</scope>
    <source>
        <strain evidence="21">ATCC BAA-1853 / DSM 23119 / SP1PR4</strain>
    </source>
</reference>
<keyword evidence="4 13" id="KW-0560">Oxidoreductase</keyword>
<dbReference type="GO" id="GO:0051287">
    <property type="term" value="F:NAD binding"/>
    <property type="evidence" value="ECO:0007669"/>
    <property type="project" value="InterPro"/>
</dbReference>
<feature type="binding site" evidence="13">
    <location>
        <position position="252"/>
    </location>
    <ligand>
        <name>sn-glycerol 3-phosphate</name>
        <dbReference type="ChEBI" id="CHEBI:57597"/>
    </ligand>
</feature>
<dbReference type="InterPro" id="IPR006168">
    <property type="entry name" value="G3P_DH_NAD-dep"/>
</dbReference>
<gene>
    <name evidence="13" type="primary">gpsA</name>
    <name evidence="20" type="ordered locus">AciPR4_3138</name>
</gene>
<comment type="pathway">
    <text evidence="13">Membrane lipid metabolism; glycerophospholipid metabolism.</text>
</comment>
<feature type="binding site" evidence="13">
    <location>
        <position position="12"/>
    </location>
    <ligand>
        <name>NADPH</name>
        <dbReference type="ChEBI" id="CHEBI:57783"/>
    </ligand>
</feature>
<comment type="subcellular location">
    <subcellularLocation>
        <location evidence="13">Cytoplasm</location>
    </subcellularLocation>
</comment>
<keyword evidence="13" id="KW-0963">Cytoplasm</keyword>
<comment type="catalytic activity">
    <reaction evidence="9">
        <text>sn-glycerol 3-phosphate + NADP(+) = dihydroxyacetone phosphate + NADPH + H(+)</text>
        <dbReference type="Rhea" id="RHEA:11096"/>
        <dbReference type="ChEBI" id="CHEBI:15378"/>
        <dbReference type="ChEBI" id="CHEBI:57597"/>
        <dbReference type="ChEBI" id="CHEBI:57642"/>
        <dbReference type="ChEBI" id="CHEBI:57783"/>
        <dbReference type="ChEBI" id="CHEBI:58349"/>
        <dbReference type="EC" id="1.1.1.94"/>
    </reaction>
    <physiologicalReaction direction="right-to-left" evidence="9">
        <dbReference type="Rhea" id="RHEA:11098"/>
    </physiologicalReaction>
</comment>
<dbReference type="Gene3D" id="3.40.50.720">
    <property type="entry name" value="NAD(P)-binding Rossmann-like Domain"/>
    <property type="match status" value="1"/>
</dbReference>
<evidence type="ECO:0000256" key="8">
    <source>
        <dbReference type="ARBA" id="ARBA00023264"/>
    </source>
</evidence>
<protein>
    <recommendedName>
        <fullName evidence="11 13">Glycerol-3-phosphate dehydrogenase [NAD(P)+]</fullName>
        <ecNumber evidence="10 13">1.1.1.94</ecNumber>
    </recommendedName>
    <alternativeName>
        <fullName evidence="13">NAD(P)(+)-dependent glycerol-3-phosphate dehydrogenase</fullName>
    </alternativeName>
    <alternativeName>
        <fullName evidence="12 13">NAD(P)H-dependent dihydroxyacetone-phosphate reductase</fullName>
    </alternativeName>
</protein>
<keyword evidence="13" id="KW-0547">Nucleotide-binding</keyword>
<name>E8V6U4_TERSS</name>
<evidence type="ECO:0000256" key="7">
    <source>
        <dbReference type="ARBA" id="ARBA00023209"/>
    </source>
</evidence>
<evidence type="ECO:0000256" key="11">
    <source>
        <dbReference type="ARBA" id="ARBA00069372"/>
    </source>
</evidence>
<keyword evidence="2 13" id="KW-0444">Lipid biosynthesis</keyword>
<sequence length="330" mass="34317">MSKIAVLGAGAWGTAIAISLVRRGGHEVCLWAHSPAHADEMRVTRDNMRYLAGFVLDPSLTLPLSLEEAVTGADVIVSVTPSQHLRATIAEIAPLLQPHQVLVSASKGIEDDSHLRMSQVMQSITGNPVATLGGPSFAREVAAGMPTAAVIASADLALAQRLQTEFSSESFRLYSNADIVGVELGGALKNVIALAAGVATGLNLGSNTAAALMTRGMAEITRLAIACGAEQKTLAGLAGMGDLVLTCTGTLSRNRTVGVELGKGRKLPEIIESLNGKVAEGVRCTSAALGLASVHGIEMPITEQMNQVLHHNQAPLDAIRALMTRPGKDE</sequence>
<dbReference type="EMBL" id="CP002467">
    <property type="protein sequence ID" value="ADV83896.1"/>
    <property type="molecule type" value="Genomic_DNA"/>
</dbReference>
<evidence type="ECO:0000259" key="19">
    <source>
        <dbReference type="Pfam" id="PF07479"/>
    </source>
</evidence>
<dbReference type="Gene3D" id="1.10.1040.10">
    <property type="entry name" value="N-(1-d-carboxylethyl)-l-norvaline Dehydrogenase, domain 2"/>
    <property type="match status" value="1"/>
</dbReference>
<keyword evidence="6 13" id="KW-0443">Lipid metabolism</keyword>
<keyword evidence="7 13" id="KW-0594">Phospholipid biosynthesis</keyword>
<evidence type="ECO:0000256" key="17">
    <source>
        <dbReference type="RuleBase" id="RU000437"/>
    </source>
</evidence>